<feature type="non-terminal residue" evidence="1">
    <location>
        <position position="1"/>
    </location>
</feature>
<gene>
    <name evidence="1" type="ORF">HYPSUDRAFT_1071042</name>
</gene>
<organism evidence="1 2">
    <name type="scientific">Hypholoma sublateritium (strain FD-334 SS-4)</name>
    <dbReference type="NCBI Taxonomy" id="945553"/>
    <lineage>
        <taxon>Eukaryota</taxon>
        <taxon>Fungi</taxon>
        <taxon>Dikarya</taxon>
        <taxon>Basidiomycota</taxon>
        <taxon>Agaricomycotina</taxon>
        <taxon>Agaricomycetes</taxon>
        <taxon>Agaricomycetidae</taxon>
        <taxon>Agaricales</taxon>
        <taxon>Agaricineae</taxon>
        <taxon>Strophariaceae</taxon>
        <taxon>Hypholoma</taxon>
    </lineage>
</organism>
<accession>A0A0D2P2S1</accession>
<name>A0A0D2P2S1_HYPSF</name>
<protein>
    <submittedName>
        <fullName evidence="1">Uncharacterized protein</fullName>
    </submittedName>
</protein>
<keyword evidence="2" id="KW-1185">Reference proteome</keyword>
<sequence>LFNINIDSENLTHDDLNKQQLAPSAGEGAADMAGHGLNDIKVVHHPSAGRETEIYTFKYYCNAPDAEQPTLTLSVAESMPSDSDKHPWHPFPTRTDFKLAEVILDRHLNRQQIDRILAIFWKATPPEDNPDISDDRLTIQNSADWSHIWDHALKA</sequence>
<evidence type="ECO:0000313" key="1">
    <source>
        <dbReference type="EMBL" id="KJA14865.1"/>
    </source>
</evidence>
<dbReference type="AlphaFoldDB" id="A0A0D2P2S1"/>
<proteinExistence type="predicted"/>
<evidence type="ECO:0000313" key="2">
    <source>
        <dbReference type="Proteomes" id="UP000054270"/>
    </source>
</evidence>
<dbReference type="EMBL" id="KN817663">
    <property type="protein sequence ID" value="KJA14865.1"/>
    <property type="molecule type" value="Genomic_DNA"/>
</dbReference>
<reference evidence="2" key="1">
    <citation type="submission" date="2014-04" db="EMBL/GenBank/DDBJ databases">
        <title>Evolutionary Origins and Diversification of the Mycorrhizal Mutualists.</title>
        <authorList>
            <consortium name="DOE Joint Genome Institute"/>
            <consortium name="Mycorrhizal Genomics Consortium"/>
            <person name="Kohler A."/>
            <person name="Kuo A."/>
            <person name="Nagy L.G."/>
            <person name="Floudas D."/>
            <person name="Copeland A."/>
            <person name="Barry K.W."/>
            <person name="Cichocki N."/>
            <person name="Veneault-Fourrey C."/>
            <person name="LaButti K."/>
            <person name="Lindquist E.A."/>
            <person name="Lipzen A."/>
            <person name="Lundell T."/>
            <person name="Morin E."/>
            <person name="Murat C."/>
            <person name="Riley R."/>
            <person name="Ohm R."/>
            <person name="Sun H."/>
            <person name="Tunlid A."/>
            <person name="Henrissat B."/>
            <person name="Grigoriev I.V."/>
            <person name="Hibbett D.S."/>
            <person name="Martin F."/>
        </authorList>
    </citation>
    <scope>NUCLEOTIDE SEQUENCE [LARGE SCALE GENOMIC DNA]</scope>
    <source>
        <strain evidence="2">FD-334 SS-4</strain>
    </source>
</reference>
<dbReference type="Proteomes" id="UP000054270">
    <property type="component" value="Unassembled WGS sequence"/>
</dbReference>